<keyword evidence="3" id="KW-0540">Nuclease</keyword>
<evidence type="ECO:0000256" key="5">
    <source>
        <dbReference type="ARBA" id="ARBA00022801"/>
    </source>
</evidence>
<evidence type="ECO:0008006" key="10">
    <source>
        <dbReference type="Google" id="ProtNLM"/>
    </source>
</evidence>
<keyword evidence="4" id="KW-0255">Endonuclease</keyword>
<evidence type="ECO:0000313" key="8">
    <source>
        <dbReference type="EMBL" id="BBO86176.1"/>
    </source>
</evidence>
<evidence type="ECO:0000256" key="4">
    <source>
        <dbReference type="ARBA" id="ARBA00022759"/>
    </source>
</evidence>
<evidence type="ECO:0000313" key="9">
    <source>
        <dbReference type="Proteomes" id="UP000425960"/>
    </source>
</evidence>
<protein>
    <recommendedName>
        <fullName evidence="10">Addiction module toxin, HicA family protein</fullName>
    </recommendedName>
</protein>
<reference evidence="8 9" key="1">
    <citation type="submission" date="2019-11" db="EMBL/GenBank/DDBJ databases">
        <title>Comparative genomics of hydrocarbon-degrading Desulfosarcina strains.</title>
        <authorList>
            <person name="Watanabe M."/>
            <person name="Kojima H."/>
            <person name="Fukui M."/>
        </authorList>
    </citation>
    <scope>NUCLEOTIDE SEQUENCE [LARGE SCALE GENOMIC DNA]</scope>
    <source>
        <strain evidence="8 9">28bB2T</strain>
    </source>
</reference>
<evidence type="ECO:0000256" key="6">
    <source>
        <dbReference type="ARBA" id="ARBA00022884"/>
    </source>
</evidence>
<evidence type="ECO:0000256" key="2">
    <source>
        <dbReference type="ARBA" id="ARBA00022649"/>
    </source>
</evidence>
<keyword evidence="7" id="KW-0346">Stress response</keyword>
<dbReference type="Gene3D" id="3.30.920.30">
    <property type="entry name" value="Hypothetical protein"/>
    <property type="match status" value="1"/>
</dbReference>
<dbReference type="GO" id="GO:0016787">
    <property type="term" value="F:hydrolase activity"/>
    <property type="evidence" value="ECO:0007669"/>
    <property type="project" value="UniProtKB-KW"/>
</dbReference>
<sequence length="76" mass="8789">MTFWYHIGIINFMPRKIRQLIKDLEKAGFINRGGKGSHRNLIHPKGIAITISGKLGDDAKQYQEKEVQLKIKRSKK</sequence>
<evidence type="ECO:0000256" key="3">
    <source>
        <dbReference type="ARBA" id="ARBA00022722"/>
    </source>
</evidence>
<dbReference type="GO" id="GO:0003729">
    <property type="term" value="F:mRNA binding"/>
    <property type="evidence" value="ECO:0007669"/>
    <property type="project" value="InterPro"/>
</dbReference>
<dbReference type="InterPro" id="IPR012933">
    <property type="entry name" value="HicA_mRNA_interferase"/>
</dbReference>
<dbReference type="AlphaFoldDB" id="A0A5K8A169"/>
<evidence type="ECO:0000256" key="1">
    <source>
        <dbReference type="ARBA" id="ARBA00006620"/>
    </source>
</evidence>
<dbReference type="Pfam" id="PF07927">
    <property type="entry name" value="HicA_toxin"/>
    <property type="match status" value="1"/>
</dbReference>
<name>A0A5K8A169_9BACT</name>
<proteinExistence type="inferred from homology"/>
<dbReference type="SUPFAM" id="SSF54786">
    <property type="entry name" value="YcfA/nrd intein domain"/>
    <property type="match status" value="1"/>
</dbReference>
<dbReference type="KEGG" id="dov:DSCO28_67420"/>
<accession>A0A5K8A169</accession>
<evidence type="ECO:0000256" key="7">
    <source>
        <dbReference type="ARBA" id="ARBA00023016"/>
    </source>
</evidence>
<dbReference type="EMBL" id="AP021876">
    <property type="protein sequence ID" value="BBO86176.1"/>
    <property type="molecule type" value="Genomic_DNA"/>
</dbReference>
<keyword evidence="6" id="KW-0694">RNA-binding</keyword>
<keyword evidence="2" id="KW-1277">Toxin-antitoxin system</keyword>
<dbReference type="Proteomes" id="UP000425960">
    <property type="component" value="Chromosome"/>
</dbReference>
<organism evidence="8 9">
    <name type="scientific">Desulfosarcina ovata subsp. sediminis</name>
    <dbReference type="NCBI Taxonomy" id="885957"/>
    <lineage>
        <taxon>Bacteria</taxon>
        <taxon>Pseudomonadati</taxon>
        <taxon>Thermodesulfobacteriota</taxon>
        <taxon>Desulfobacteria</taxon>
        <taxon>Desulfobacterales</taxon>
        <taxon>Desulfosarcinaceae</taxon>
        <taxon>Desulfosarcina</taxon>
    </lineage>
</organism>
<dbReference type="GO" id="GO:0004519">
    <property type="term" value="F:endonuclease activity"/>
    <property type="evidence" value="ECO:0007669"/>
    <property type="project" value="UniProtKB-KW"/>
</dbReference>
<comment type="similarity">
    <text evidence="1">Belongs to the HicA mRNA interferase family.</text>
</comment>
<dbReference type="InterPro" id="IPR038570">
    <property type="entry name" value="HicA_sf"/>
</dbReference>
<keyword evidence="5" id="KW-0378">Hydrolase</keyword>
<gene>
    <name evidence="8" type="ORF">DSCO28_67420</name>
</gene>